<feature type="region of interest" description="Disordered" evidence="1">
    <location>
        <begin position="65"/>
        <end position="86"/>
    </location>
</feature>
<reference evidence="2 3" key="1">
    <citation type="submission" date="2024-10" db="EMBL/GenBank/DDBJ databases">
        <title>The Natural Products Discovery Center: Release of the First 8490 Sequenced Strains for Exploring Actinobacteria Biosynthetic Diversity.</title>
        <authorList>
            <person name="Kalkreuter E."/>
            <person name="Kautsar S.A."/>
            <person name="Yang D."/>
            <person name="Bader C.D."/>
            <person name="Teijaro C.N."/>
            <person name="Fluegel L."/>
            <person name="Davis C.M."/>
            <person name="Simpson J.R."/>
            <person name="Lauterbach L."/>
            <person name="Steele A.D."/>
            <person name="Gui C."/>
            <person name="Meng S."/>
            <person name="Li G."/>
            <person name="Viehrig K."/>
            <person name="Ye F."/>
            <person name="Su P."/>
            <person name="Kiefer A.F."/>
            <person name="Nichols A."/>
            <person name="Cepeda A.J."/>
            <person name="Yan W."/>
            <person name="Fan B."/>
            <person name="Jiang Y."/>
            <person name="Adhikari A."/>
            <person name="Zheng C.-J."/>
            <person name="Schuster L."/>
            <person name="Cowan T.M."/>
            <person name="Smanski M.J."/>
            <person name="Chevrette M.G."/>
            <person name="De Carvalho L.P.S."/>
            <person name="Shen B."/>
        </authorList>
    </citation>
    <scope>NUCLEOTIDE SEQUENCE [LARGE SCALE GENOMIC DNA]</scope>
    <source>
        <strain evidence="2 3">NPDC019275</strain>
    </source>
</reference>
<dbReference type="EMBL" id="JBIRYO010000032">
    <property type="protein sequence ID" value="MFI2478059.1"/>
    <property type="molecule type" value="Genomic_DNA"/>
</dbReference>
<evidence type="ECO:0000313" key="3">
    <source>
        <dbReference type="Proteomes" id="UP001611415"/>
    </source>
</evidence>
<accession>A0ABW7XAM7</accession>
<sequence>MGGVRRALLSAVAGVTVVAGCGAEDEQPPLPTLPPLGPAVAAAPVNGSPTTDPAELARRLLGPADLPGLTPVLDPRGPGQPEQAGPIAETRPAQCARVLLPLAEQGTEPLTWNTVAYNGPNFSSIDIDAASYSPEKMPAAFSAVQQTLRECTEYSGSDADGTAIEYWLGALDQPPVGDASTAFQLRTASAGFTLVSLVSIVQVGPVLAQVTITAPESVEPAALTDLTADQVARLRGVAGP</sequence>
<comment type="caution">
    <text evidence="2">The sequence shown here is derived from an EMBL/GenBank/DDBJ whole genome shotgun (WGS) entry which is preliminary data.</text>
</comment>
<evidence type="ECO:0008006" key="4">
    <source>
        <dbReference type="Google" id="ProtNLM"/>
    </source>
</evidence>
<keyword evidence="3" id="KW-1185">Reference proteome</keyword>
<evidence type="ECO:0000313" key="2">
    <source>
        <dbReference type="EMBL" id="MFI2478059.1"/>
    </source>
</evidence>
<gene>
    <name evidence="2" type="ORF">ACH49W_32250</name>
</gene>
<proteinExistence type="predicted"/>
<organism evidence="2 3">
    <name type="scientific">Nocardia xishanensis</name>
    <dbReference type="NCBI Taxonomy" id="238964"/>
    <lineage>
        <taxon>Bacteria</taxon>
        <taxon>Bacillati</taxon>
        <taxon>Actinomycetota</taxon>
        <taxon>Actinomycetes</taxon>
        <taxon>Mycobacteriales</taxon>
        <taxon>Nocardiaceae</taxon>
        <taxon>Nocardia</taxon>
    </lineage>
</organism>
<protein>
    <recommendedName>
        <fullName evidence="4">PknH-like protein</fullName>
    </recommendedName>
</protein>
<evidence type="ECO:0000256" key="1">
    <source>
        <dbReference type="SAM" id="MobiDB-lite"/>
    </source>
</evidence>
<dbReference type="PROSITE" id="PS51257">
    <property type="entry name" value="PROKAR_LIPOPROTEIN"/>
    <property type="match status" value="1"/>
</dbReference>
<dbReference type="Proteomes" id="UP001611415">
    <property type="component" value="Unassembled WGS sequence"/>
</dbReference>
<dbReference type="RefSeq" id="WP_397095488.1">
    <property type="nucleotide sequence ID" value="NZ_JBIRYO010000032.1"/>
</dbReference>
<name>A0ABW7XAM7_9NOCA</name>